<feature type="transmembrane region" description="Helical" evidence="1">
    <location>
        <begin position="28"/>
        <end position="54"/>
    </location>
</feature>
<dbReference type="EMBL" id="BARW01028338">
    <property type="protein sequence ID" value="GAJ11837.1"/>
    <property type="molecule type" value="Genomic_DNA"/>
</dbReference>
<dbReference type="GO" id="GO:0005886">
    <property type="term" value="C:plasma membrane"/>
    <property type="evidence" value="ECO:0007669"/>
    <property type="project" value="TreeGrafter"/>
</dbReference>
<dbReference type="Pfam" id="PF09335">
    <property type="entry name" value="VTT_dom"/>
    <property type="match status" value="1"/>
</dbReference>
<feature type="transmembrane region" description="Helical" evidence="1">
    <location>
        <begin position="116"/>
        <end position="138"/>
    </location>
</feature>
<evidence type="ECO:0000259" key="2">
    <source>
        <dbReference type="Pfam" id="PF09335"/>
    </source>
</evidence>
<feature type="domain" description="VTT" evidence="2">
    <location>
        <begin position="17"/>
        <end position="134"/>
    </location>
</feature>
<feature type="transmembrane region" description="Helical" evidence="1">
    <location>
        <begin position="150"/>
        <end position="173"/>
    </location>
</feature>
<dbReference type="AlphaFoldDB" id="X1V729"/>
<feature type="non-terminal residue" evidence="3">
    <location>
        <position position="1"/>
    </location>
</feature>
<comment type="caution">
    <text evidence="3">The sequence shown here is derived from an EMBL/GenBank/DDBJ whole genome shotgun (WGS) entry which is preliminary data.</text>
</comment>
<evidence type="ECO:0000313" key="3">
    <source>
        <dbReference type="EMBL" id="GAJ11837.1"/>
    </source>
</evidence>
<proteinExistence type="predicted"/>
<evidence type="ECO:0000256" key="1">
    <source>
        <dbReference type="SAM" id="Phobius"/>
    </source>
</evidence>
<dbReference type="InterPro" id="IPR051311">
    <property type="entry name" value="DedA_domain"/>
</dbReference>
<organism evidence="3">
    <name type="scientific">marine sediment metagenome</name>
    <dbReference type="NCBI Taxonomy" id="412755"/>
    <lineage>
        <taxon>unclassified sequences</taxon>
        <taxon>metagenomes</taxon>
        <taxon>ecological metagenomes</taxon>
    </lineage>
</organism>
<gene>
    <name evidence="3" type="ORF">S12H4_45775</name>
</gene>
<accession>X1V729</accession>
<name>X1V729_9ZZZZ</name>
<keyword evidence="1" id="KW-0812">Transmembrane</keyword>
<keyword evidence="1" id="KW-1133">Transmembrane helix</keyword>
<protein>
    <recommendedName>
        <fullName evidence="2">VTT domain-containing protein</fullName>
    </recommendedName>
</protein>
<reference evidence="3" key="1">
    <citation type="journal article" date="2014" name="Front. Microbiol.">
        <title>High frequency of phylogenetically diverse reductive dehalogenase-homologous genes in deep subseafloor sedimentary metagenomes.</title>
        <authorList>
            <person name="Kawai M."/>
            <person name="Futagami T."/>
            <person name="Toyoda A."/>
            <person name="Takaki Y."/>
            <person name="Nishi S."/>
            <person name="Hori S."/>
            <person name="Arai W."/>
            <person name="Tsubouchi T."/>
            <person name="Morono Y."/>
            <person name="Uchiyama I."/>
            <person name="Ito T."/>
            <person name="Fujiyama A."/>
            <person name="Inagaki F."/>
            <person name="Takami H."/>
        </authorList>
    </citation>
    <scope>NUCLEOTIDE SEQUENCE</scope>
    <source>
        <strain evidence="3">Expedition CK06-06</strain>
    </source>
</reference>
<dbReference type="PANTHER" id="PTHR42709:SF11">
    <property type="entry name" value="DEDA FAMILY PROTEIN"/>
    <property type="match status" value="1"/>
</dbReference>
<keyword evidence="1" id="KW-0472">Membrane</keyword>
<sequence length="184" mass="20061">IFLFIGIMAIQGLIIPIPSEIVLLSTGMIWGILGGGVMGVIGSMAAGLLCFYISRLGGRPIIEKLVGEKAMLMADDFIEKNGIWAILISRTIPFIAFDPISYVSGLVEMDVKKYSIGTLIGSIPRSFFYAILGASFGIDPSNPNIEAQSALFNLVFLVIVAVLGAMFVAYYLYSRYYEKKNLNK</sequence>
<dbReference type="PANTHER" id="PTHR42709">
    <property type="entry name" value="ALKALINE PHOSPHATASE LIKE PROTEIN"/>
    <property type="match status" value="1"/>
</dbReference>
<dbReference type="InterPro" id="IPR032816">
    <property type="entry name" value="VTT_dom"/>
</dbReference>